<protein>
    <submittedName>
        <fullName evidence="1">Uncharacterized protein</fullName>
    </submittedName>
</protein>
<dbReference type="AlphaFoldDB" id="A0A1E7DM96"/>
<reference evidence="1 2" key="1">
    <citation type="submission" date="2016-06" db="EMBL/GenBank/DDBJ databases">
        <title>Domibacillus iocasae genome sequencing.</title>
        <authorList>
            <person name="Verma A."/>
            <person name="Pal Y."/>
            <person name="Ojha A.K."/>
            <person name="Krishnamurthi S."/>
        </authorList>
    </citation>
    <scope>NUCLEOTIDE SEQUENCE [LARGE SCALE GENOMIC DNA]</scope>
    <source>
        <strain evidence="1 2">DSM 29979</strain>
    </source>
</reference>
<sequence length="126" mass="14203">MDNFFEEFTMSLEILNPYNDESITFRGIVLNWFMEGSNPEGLEHLLFYQAVQGQGTGNMGNKYFFAGIASEIINPNPQEIEVAEVVAMNKVISEDPAPGFTLVIENKITIDPNEDISMDTDFYSAY</sequence>
<dbReference type="EMBL" id="MAMP01000022">
    <property type="protein sequence ID" value="OES44207.1"/>
    <property type="molecule type" value="Genomic_DNA"/>
</dbReference>
<proteinExistence type="predicted"/>
<evidence type="ECO:0000313" key="1">
    <source>
        <dbReference type="EMBL" id="OES44207.1"/>
    </source>
</evidence>
<dbReference type="OrthoDB" id="2966554at2"/>
<gene>
    <name evidence="1" type="ORF">BA724_07905</name>
</gene>
<accession>A0A1E7DM96</accession>
<dbReference type="Proteomes" id="UP000095658">
    <property type="component" value="Unassembled WGS sequence"/>
</dbReference>
<dbReference type="RefSeq" id="WP_069938811.1">
    <property type="nucleotide sequence ID" value="NZ_MAMP01000022.1"/>
</dbReference>
<organism evidence="1 2">
    <name type="scientific">Domibacillus iocasae</name>
    <dbReference type="NCBI Taxonomy" id="1714016"/>
    <lineage>
        <taxon>Bacteria</taxon>
        <taxon>Bacillati</taxon>
        <taxon>Bacillota</taxon>
        <taxon>Bacilli</taxon>
        <taxon>Bacillales</taxon>
        <taxon>Bacillaceae</taxon>
        <taxon>Domibacillus</taxon>
    </lineage>
</organism>
<comment type="caution">
    <text evidence="1">The sequence shown here is derived from an EMBL/GenBank/DDBJ whole genome shotgun (WGS) entry which is preliminary data.</text>
</comment>
<name>A0A1E7DM96_9BACI</name>
<keyword evidence="2" id="KW-1185">Reference proteome</keyword>
<evidence type="ECO:0000313" key="2">
    <source>
        <dbReference type="Proteomes" id="UP000095658"/>
    </source>
</evidence>